<organism>
    <name type="scientific">Physcomitrium patens</name>
    <name type="common">Spreading-leaved earth moss</name>
    <name type="synonym">Physcomitrella patens</name>
    <dbReference type="NCBI Taxonomy" id="3218"/>
    <lineage>
        <taxon>Eukaryota</taxon>
        <taxon>Viridiplantae</taxon>
        <taxon>Streptophyta</taxon>
        <taxon>Embryophyta</taxon>
        <taxon>Bryophyta</taxon>
        <taxon>Bryophytina</taxon>
        <taxon>Bryopsida</taxon>
        <taxon>Funariidae</taxon>
        <taxon>Funariales</taxon>
        <taxon>Funariaceae</taxon>
        <taxon>Physcomitrium</taxon>
    </lineage>
</organism>
<reference evidence="1" key="1">
    <citation type="journal article" date="2008" name="Science">
        <title>The Physcomitrella genome reveals evolutionary insights into the conquest of land by plants.</title>
        <authorList>
            <person name="Rensing S."/>
            <person name="Lang D."/>
            <person name="Zimmer A."/>
            <person name="Terry A."/>
            <person name="Salamov A."/>
            <person name="Shapiro H."/>
            <person name="Nishiyama T."/>
            <person name="Perroud P.-F."/>
            <person name="Lindquist E."/>
            <person name="Kamisugi Y."/>
            <person name="Tanahashi T."/>
            <person name="Sakakibara K."/>
            <person name="Fujita T."/>
            <person name="Oishi K."/>
            <person name="Shin-I T."/>
            <person name="Kuroki Y."/>
            <person name="Toyoda A."/>
            <person name="Suzuki Y."/>
            <person name="Hashimoto A."/>
            <person name="Yamaguchi K."/>
            <person name="Sugano A."/>
            <person name="Kohara Y."/>
            <person name="Fujiyama A."/>
            <person name="Anterola A."/>
            <person name="Aoki S."/>
            <person name="Ashton N."/>
            <person name="Barbazuk W.B."/>
            <person name="Barker E."/>
            <person name="Bennetzen J."/>
            <person name="Bezanilla M."/>
            <person name="Blankenship R."/>
            <person name="Cho S.H."/>
            <person name="Dutcher S."/>
            <person name="Estelle M."/>
            <person name="Fawcett J.A."/>
            <person name="Gundlach H."/>
            <person name="Hanada K."/>
            <person name="Heyl A."/>
            <person name="Hicks K.A."/>
            <person name="Hugh J."/>
            <person name="Lohr M."/>
            <person name="Mayer K."/>
            <person name="Melkozernov A."/>
            <person name="Murata T."/>
            <person name="Nelson D."/>
            <person name="Pils B."/>
            <person name="Prigge M."/>
            <person name="Reiss B."/>
            <person name="Renner T."/>
            <person name="Rombauts S."/>
            <person name="Rushton P."/>
            <person name="Sanderfoot A."/>
            <person name="Schween G."/>
            <person name="Shiu S.-H."/>
            <person name="Stueber K."/>
            <person name="Theodoulou F.L."/>
            <person name="Tu H."/>
            <person name="Van de Peer Y."/>
            <person name="Verrier P.J."/>
            <person name="Waters E."/>
            <person name="Wood A."/>
            <person name="Yang L."/>
            <person name="Cove D."/>
            <person name="Cuming A."/>
            <person name="Hasebe M."/>
            <person name="Lucas S."/>
            <person name="Mishler D.B."/>
            <person name="Reski R."/>
            <person name="Grigoriev I."/>
            <person name="Quatrano R.S."/>
            <person name="Boore J.L."/>
        </authorList>
    </citation>
    <scope>NUCLEOTIDE SEQUENCE [LARGE SCALE GENOMIC DNA]</scope>
</reference>
<evidence type="ECO:0000313" key="1">
    <source>
        <dbReference type="EMBL" id="EDQ49255.1"/>
    </source>
</evidence>
<name>A9U4Z6_PHYPA</name>
<proteinExistence type="predicted"/>
<gene>
    <name evidence="1" type="ORF">PHYPADRAFT_102233</name>
</gene>
<protein>
    <submittedName>
        <fullName evidence="1">Predicted protein</fullName>
    </submittedName>
</protein>
<dbReference type="EMBL" id="DS545417">
    <property type="protein sequence ID" value="EDQ49255.1"/>
    <property type="molecule type" value="Genomic_DNA"/>
</dbReference>
<dbReference type="AlphaFoldDB" id="A9U4Z6"/>
<sequence>MEEKALTMRANFGSSSDGGSQFRIQDGGLRKFRIKLFVFQQSKTDKLLEYWRISILPSTARCPTRSQAEKHELFLPLAQSPNIRSPFPNRDTKRVVSRHLFEEEYVVLEDLHLDCIVLKVVTIVISHPVDQQMKALESNPLVVGSPSLERHYYKEATNKN</sequence>
<accession>A9U4Z6</accession>